<dbReference type="EMBL" id="LRGB01002035">
    <property type="protein sequence ID" value="KZS09587.1"/>
    <property type="molecule type" value="Genomic_DNA"/>
</dbReference>
<protein>
    <submittedName>
        <fullName evidence="2">Homeobox arx-like protein</fullName>
    </submittedName>
</protein>
<evidence type="ECO:0000313" key="2">
    <source>
        <dbReference type="EMBL" id="KZS09587.1"/>
    </source>
</evidence>
<dbReference type="GO" id="GO:0003677">
    <property type="term" value="F:DNA binding"/>
    <property type="evidence" value="ECO:0007669"/>
    <property type="project" value="UniProtKB-KW"/>
</dbReference>
<feature type="compositionally biased region" description="Basic and acidic residues" evidence="1">
    <location>
        <begin position="73"/>
        <end position="85"/>
    </location>
</feature>
<dbReference type="Proteomes" id="UP000076858">
    <property type="component" value="Unassembled WGS sequence"/>
</dbReference>
<reference evidence="2 3" key="1">
    <citation type="submission" date="2016-03" db="EMBL/GenBank/DDBJ databases">
        <title>EvidentialGene: Evidence-directed Construction of Genes on Genomes.</title>
        <authorList>
            <person name="Gilbert D.G."/>
            <person name="Choi J.-H."/>
            <person name="Mockaitis K."/>
            <person name="Colbourne J."/>
            <person name="Pfrender M."/>
        </authorList>
    </citation>
    <scope>NUCLEOTIDE SEQUENCE [LARGE SCALE GENOMIC DNA]</scope>
    <source>
        <strain evidence="2 3">Xinb3</strain>
        <tissue evidence="2">Complete organism</tissue>
    </source>
</reference>
<organism evidence="2 3">
    <name type="scientific">Daphnia magna</name>
    <dbReference type="NCBI Taxonomy" id="35525"/>
    <lineage>
        <taxon>Eukaryota</taxon>
        <taxon>Metazoa</taxon>
        <taxon>Ecdysozoa</taxon>
        <taxon>Arthropoda</taxon>
        <taxon>Crustacea</taxon>
        <taxon>Branchiopoda</taxon>
        <taxon>Diplostraca</taxon>
        <taxon>Cladocera</taxon>
        <taxon>Anomopoda</taxon>
        <taxon>Daphniidae</taxon>
        <taxon>Daphnia</taxon>
    </lineage>
</organism>
<dbReference type="OrthoDB" id="6159439at2759"/>
<dbReference type="AlphaFoldDB" id="A0A164SFW6"/>
<proteinExistence type="predicted"/>
<accession>A0A164SFW6</accession>
<comment type="caution">
    <text evidence="2">The sequence shown here is derived from an EMBL/GenBank/DDBJ whole genome shotgun (WGS) entry which is preliminary data.</text>
</comment>
<keyword evidence="2" id="KW-0371">Homeobox</keyword>
<sequence length="271" mass="30154">MKDEQKRREEEQERVTDRQSNEQDPNEGDGGDASPDVEQLECESGRGSPSNQVNIDVDDDSQTAISLAPVVEIKVDDDRSDERSHSSNSDGSVRHNNRRDGTPTAASIREEVYSISPSAGTNTLKMSKKPMHWSKKLKLTVANLETENETLKAALVESNGPLKYVEEETKKFETKMTVALGKEETKSTIPDLKSAFQKLSLLTDELITKTIINSTESIQTEENTTINHQICSTPINNTASNFTFRVESPNLNFTTDLVDETPIPNPFCFSE</sequence>
<feature type="compositionally biased region" description="Basic and acidic residues" evidence="1">
    <location>
        <begin position="1"/>
        <end position="21"/>
    </location>
</feature>
<name>A0A164SFW6_9CRUS</name>
<evidence type="ECO:0000256" key="1">
    <source>
        <dbReference type="SAM" id="MobiDB-lite"/>
    </source>
</evidence>
<evidence type="ECO:0000313" key="3">
    <source>
        <dbReference type="Proteomes" id="UP000076858"/>
    </source>
</evidence>
<keyword evidence="3" id="KW-1185">Reference proteome</keyword>
<keyword evidence="2" id="KW-0238">DNA-binding</keyword>
<feature type="region of interest" description="Disordered" evidence="1">
    <location>
        <begin position="1"/>
        <end position="114"/>
    </location>
</feature>
<gene>
    <name evidence="2" type="ORF">APZ42_026153</name>
</gene>